<comment type="function">
    <text evidence="3">Essential component of the SCF (SKP1-CUL1-F-box protein) E3 ubiquitin ligase complexes, which mediate the ubiquitination and subsequent proteasomal degradation of target proteins.</text>
</comment>
<dbReference type="AlphaFoldDB" id="A0A9W8BEV8"/>
<evidence type="ECO:0000256" key="2">
    <source>
        <dbReference type="ARBA" id="ARBA00022786"/>
    </source>
</evidence>
<dbReference type="InterPro" id="IPR016073">
    <property type="entry name" value="Skp1_comp_POZ"/>
</dbReference>
<dbReference type="Pfam" id="PF03931">
    <property type="entry name" value="Skp1_POZ"/>
    <property type="match status" value="1"/>
</dbReference>
<organism evidence="6 7">
    <name type="scientific">Coemansia thaxteri</name>
    <dbReference type="NCBI Taxonomy" id="2663907"/>
    <lineage>
        <taxon>Eukaryota</taxon>
        <taxon>Fungi</taxon>
        <taxon>Fungi incertae sedis</taxon>
        <taxon>Zoopagomycota</taxon>
        <taxon>Kickxellomycotina</taxon>
        <taxon>Kickxellomycetes</taxon>
        <taxon>Kickxellales</taxon>
        <taxon>Kickxellaceae</taxon>
        <taxon>Coemansia</taxon>
    </lineage>
</organism>
<dbReference type="InterPro" id="IPR016072">
    <property type="entry name" value="Skp1_comp_dimer"/>
</dbReference>
<dbReference type="GO" id="GO:0006511">
    <property type="term" value="P:ubiquitin-dependent protein catabolic process"/>
    <property type="evidence" value="ECO:0007669"/>
    <property type="project" value="InterPro"/>
</dbReference>
<gene>
    <name evidence="6" type="ORF">H4R26_003287</name>
</gene>
<dbReference type="SUPFAM" id="SSF54695">
    <property type="entry name" value="POZ domain"/>
    <property type="match status" value="1"/>
</dbReference>
<evidence type="ECO:0000256" key="3">
    <source>
        <dbReference type="PIRNR" id="PIRNR028729"/>
    </source>
</evidence>
<dbReference type="InterPro" id="IPR011333">
    <property type="entry name" value="SKP1/BTB/POZ_sf"/>
</dbReference>
<dbReference type="SMART" id="SM00512">
    <property type="entry name" value="Skp1"/>
    <property type="match status" value="1"/>
</dbReference>
<protein>
    <recommendedName>
        <fullName evidence="3">E3 ubiquitin ligase complex SCF subunit</fullName>
    </recommendedName>
</protein>
<comment type="subunit">
    <text evidence="3">Component of the SCF (SKP1-CUL1-F-box protein) E3 ubiquitin ligase complexes.</text>
</comment>
<evidence type="ECO:0000313" key="6">
    <source>
        <dbReference type="EMBL" id="KAJ2003040.1"/>
    </source>
</evidence>
<dbReference type="Proteomes" id="UP001150907">
    <property type="component" value="Unassembled WGS sequence"/>
</dbReference>
<feature type="domain" description="SKP1 component dimerisation" evidence="4">
    <location>
        <begin position="108"/>
        <end position="152"/>
    </location>
</feature>
<proteinExistence type="inferred from homology"/>
<comment type="pathway">
    <text evidence="3">Protein modification; protein ubiquitination.</text>
</comment>
<evidence type="ECO:0000313" key="7">
    <source>
        <dbReference type="Proteomes" id="UP001150907"/>
    </source>
</evidence>
<evidence type="ECO:0000259" key="5">
    <source>
        <dbReference type="Pfam" id="PF03931"/>
    </source>
</evidence>
<dbReference type="Gene3D" id="3.30.710.10">
    <property type="entry name" value="Potassium Channel Kv1.1, Chain A"/>
    <property type="match status" value="1"/>
</dbReference>
<comment type="caution">
    <text evidence="6">The sequence shown here is derived from an EMBL/GenBank/DDBJ whole genome shotgun (WGS) entry which is preliminary data.</text>
</comment>
<feature type="domain" description="SKP1 component POZ" evidence="5">
    <location>
        <begin position="1"/>
        <end position="61"/>
    </location>
</feature>
<dbReference type="InterPro" id="IPR036296">
    <property type="entry name" value="SKP1-like_dim_sf"/>
</dbReference>
<reference evidence="6" key="1">
    <citation type="submission" date="2022-07" db="EMBL/GenBank/DDBJ databases">
        <title>Phylogenomic reconstructions and comparative analyses of Kickxellomycotina fungi.</title>
        <authorList>
            <person name="Reynolds N.K."/>
            <person name="Stajich J.E."/>
            <person name="Barry K."/>
            <person name="Grigoriev I.V."/>
            <person name="Crous P."/>
            <person name="Smith M.E."/>
        </authorList>
    </citation>
    <scope>NUCLEOTIDE SEQUENCE</scope>
    <source>
        <strain evidence="6">IMI 214461</strain>
    </source>
</reference>
<dbReference type="Pfam" id="PF01466">
    <property type="entry name" value="Skp1"/>
    <property type="match status" value="1"/>
</dbReference>
<dbReference type="SUPFAM" id="SSF81382">
    <property type="entry name" value="Skp1 dimerisation domain-like"/>
    <property type="match status" value="1"/>
</dbReference>
<evidence type="ECO:0000256" key="1">
    <source>
        <dbReference type="ARBA" id="ARBA00009993"/>
    </source>
</evidence>
<evidence type="ECO:0000259" key="4">
    <source>
        <dbReference type="Pfam" id="PF01466"/>
    </source>
</evidence>
<dbReference type="PANTHER" id="PTHR11165">
    <property type="entry name" value="SKP1"/>
    <property type="match status" value="1"/>
</dbReference>
<accession>A0A9W8BEV8</accession>
<dbReference type="OrthoDB" id="2342932at2759"/>
<dbReference type="PIRSF" id="PIRSF028729">
    <property type="entry name" value="E3_ubiquit_lig_SCF_Skp"/>
    <property type="match status" value="1"/>
</dbReference>
<dbReference type="CDD" id="cd18322">
    <property type="entry name" value="BTB_POZ_SKP1"/>
    <property type="match status" value="1"/>
</dbReference>
<keyword evidence="2 3" id="KW-0833">Ubl conjugation pathway</keyword>
<sequence>MIRLRSSDGRLFAVDQKTGFMSTLVKDIVSDLGVTTEPIPLPNVSGEIMADIIKYCRYHKDDARLTSTVPDLLQDDSLIEAWDRRFMDMTDEKMLKLIAAADYLNIEPLVDLGCLVVSNIIRSLSVEEIRERYNVVDDFTDAQREQIKKELERMN</sequence>
<dbReference type="InterPro" id="IPR016897">
    <property type="entry name" value="SKP1"/>
</dbReference>
<dbReference type="EMBL" id="JANBQF010000250">
    <property type="protein sequence ID" value="KAJ2003040.1"/>
    <property type="molecule type" value="Genomic_DNA"/>
</dbReference>
<dbReference type="InterPro" id="IPR001232">
    <property type="entry name" value="SKP1-like"/>
</dbReference>
<name>A0A9W8BEV8_9FUNG</name>
<keyword evidence="7" id="KW-1185">Reference proteome</keyword>
<comment type="similarity">
    <text evidence="1 3">Belongs to the SKP1 family.</text>
</comment>